<name>A0ABD3NCF0_9STRA</name>
<organism evidence="2 3">
    <name type="scientific">Cyclotella atomus</name>
    <dbReference type="NCBI Taxonomy" id="382360"/>
    <lineage>
        <taxon>Eukaryota</taxon>
        <taxon>Sar</taxon>
        <taxon>Stramenopiles</taxon>
        <taxon>Ochrophyta</taxon>
        <taxon>Bacillariophyta</taxon>
        <taxon>Coscinodiscophyceae</taxon>
        <taxon>Thalassiosirophycidae</taxon>
        <taxon>Stephanodiscales</taxon>
        <taxon>Stephanodiscaceae</taxon>
        <taxon>Cyclotella</taxon>
    </lineage>
</organism>
<feature type="region of interest" description="Disordered" evidence="1">
    <location>
        <begin position="170"/>
        <end position="208"/>
    </location>
</feature>
<feature type="compositionally biased region" description="Polar residues" evidence="1">
    <location>
        <begin position="112"/>
        <end position="130"/>
    </location>
</feature>
<dbReference type="AlphaFoldDB" id="A0ABD3NCF0"/>
<dbReference type="EMBL" id="JALLPJ020001224">
    <property type="protein sequence ID" value="KAL3773688.1"/>
    <property type="molecule type" value="Genomic_DNA"/>
</dbReference>
<sequence length="208" mass="22600">MLTNNDKTAPVRAAKFVFLKKCGVRVMTHSRFDVDILHFWRCAYKQLGITSDLSGCASLESLESDVMREFGLRGINKEKVTVEVVQGNVLKRMEPIYFGDLAYDEPADPVDLTSTEPTTAPSDESADSTSNDTVAVVLTFNDGITLDFDDSITLGSKDSYTLTDDELVASDDGITLGSKDSYTSVSENSYASALDENTDNEDSGSAES</sequence>
<gene>
    <name evidence="2" type="ORF">ACHAWO_010127</name>
</gene>
<evidence type="ECO:0000313" key="3">
    <source>
        <dbReference type="Proteomes" id="UP001530400"/>
    </source>
</evidence>
<evidence type="ECO:0000256" key="1">
    <source>
        <dbReference type="SAM" id="MobiDB-lite"/>
    </source>
</evidence>
<comment type="caution">
    <text evidence="2">The sequence shown here is derived from an EMBL/GenBank/DDBJ whole genome shotgun (WGS) entry which is preliminary data.</text>
</comment>
<feature type="compositionally biased region" description="Acidic residues" evidence="1">
    <location>
        <begin position="196"/>
        <end position="208"/>
    </location>
</feature>
<proteinExistence type="predicted"/>
<feature type="compositionally biased region" description="Polar residues" evidence="1">
    <location>
        <begin position="178"/>
        <end position="191"/>
    </location>
</feature>
<feature type="region of interest" description="Disordered" evidence="1">
    <location>
        <begin position="108"/>
        <end position="130"/>
    </location>
</feature>
<protein>
    <submittedName>
        <fullName evidence="2">Uncharacterized protein</fullName>
    </submittedName>
</protein>
<keyword evidence="3" id="KW-1185">Reference proteome</keyword>
<evidence type="ECO:0000313" key="2">
    <source>
        <dbReference type="EMBL" id="KAL3773688.1"/>
    </source>
</evidence>
<accession>A0ABD3NCF0</accession>
<reference evidence="2 3" key="1">
    <citation type="submission" date="2024-10" db="EMBL/GenBank/DDBJ databases">
        <title>Updated reference genomes for cyclostephanoid diatoms.</title>
        <authorList>
            <person name="Roberts W.R."/>
            <person name="Alverson A.J."/>
        </authorList>
    </citation>
    <scope>NUCLEOTIDE SEQUENCE [LARGE SCALE GENOMIC DNA]</scope>
    <source>
        <strain evidence="2 3">AJA010-31</strain>
    </source>
</reference>
<dbReference type="Proteomes" id="UP001530400">
    <property type="component" value="Unassembled WGS sequence"/>
</dbReference>